<dbReference type="OrthoDB" id="2087138at2"/>
<reference evidence="2 3" key="1">
    <citation type="submission" date="2019-03" db="EMBL/GenBank/DDBJ databases">
        <title>Genomic Encyclopedia of Type Strains, Phase IV (KMG-IV): sequencing the most valuable type-strain genomes for metagenomic binning, comparative biology and taxonomic classification.</title>
        <authorList>
            <person name="Goeker M."/>
        </authorList>
    </citation>
    <scope>NUCLEOTIDE SEQUENCE [LARGE SCALE GENOMIC DNA]</scope>
    <source>
        <strain evidence="2 3">DSM 100451</strain>
    </source>
</reference>
<dbReference type="EMBL" id="SLUM01000019">
    <property type="protein sequence ID" value="TCL54890.1"/>
    <property type="molecule type" value="Genomic_DNA"/>
</dbReference>
<dbReference type="AlphaFoldDB" id="A0A4R1QWS6"/>
<dbReference type="STRING" id="1650663.GCA_001486665_01960"/>
<dbReference type="RefSeq" id="WP_058964355.1">
    <property type="nucleotide sequence ID" value="NZ_CABKVM010000017.1"/>
</dbReference>
<name>A0A4R1QWS6_9FIRM</name>
<feature type="transmembrane region" description="Helical" evidence="1">
    <location>
        <begin position="48"/>
        <end position="68"/>
    </location>
</feature>
<evidence type="ECO:0000256" key="1">
    <source>
        <dbReference type="SAM" id="Phobius"/>
    </source>
</evidence>
<keyword evidence="1" id="KW-0472">Membrane</keyword>
<protein>
    <recommendedName>
        <fullName evidence="4">Peptidase M50</fullName>
    </recommendedName>
</protein>
<evidence type="ECO:0000313" key="3">
    <source>
        <dbReference type="Proteomes" id="UP000295184"/>
    </source>
</evidence>
<accession>A0A4R1QWS6</accession>
<gene>
    <name evidence="2" type="ORF">EDD77_11913</name>
</gene>
<dbReference type="Proteomes" id="UP000295184">
    <property type="component" value="Unassembled WGS sequence"/>
</dbReference>
<evidence type="ECO:0000313" key="2">
    <source>
        <dbReference type="EMBL" id="TCL54890.1"/>
    </source>
</evidence>
<comment type="caution">
    <text evidence="2">The sequence shown here is derived from an EMBL/GenBank/DDBJ whole genome shotgun (WGS) entry which is preliminary data.</text>
</comment>
<keyword evidence="1" id="KW-0812">Transmembrane</keyword>
<proteinExistence type="predicted"/>
<organism evidence="2 3">
    <name type="scientific">Allofournierella massiliensis</name>
    <dbReference type="NCBI Taxonomy" id="1650663"/>
    <lineage>
        <taxon>Bacteria</taxon>
        <taxon>Bacillati</taxon>
        <taxon>Bacillota</taxon>
        <taxon>Clostridia</taxon>
        <taxon>Eubacteriales</taxon>
        <taxon>Oscillospiraceae</taxon>
        <taxon>Allofournierella</taxon>
    </lineage>
</organism>
<keyword evidence="1" id="KW-1133">Transmembrane helix</keyword>
<evidence type="ECO:0008006" key="4">
    <source>
        <dbReference type="Google" id="ProtNLM"/>
    </source>
</evidence>
<sequence length="74" mass="7957">MKRLIKGGFLTLSGTIGITGTMMVAMQTPANAWVTPPGRMIISILENGLSLPAILFLVLFVCGLFFILTDNITD</sequence>